<evidence type="ECO:0000313" key="1">
    <source>
        <dbReference type="EMBL" id="KND97649.1"/>
    </source>
</evidence>
<dbReference type="VEuPathDB" id="FungiDB:QG37_06048"/>
<dbReference type="AlphaFoldDB" id="A0A0L0NUI1"/>
<dbReference type="Proteomes" id="UP000037122">
    <property type="component" value="Unassembled WGS sequence"/>
</dbReference>
<accession>A0A0L0NUI1</accession>
<comment type="caution">
    <text evidence="1">The sequence shown here is derived from an EMBL/GenBank/DDBJ whole genome shotgun (WGS) entry which is preliminary data.</text>
</comment>
<sequence>MVWFGIKVVDDATFVEAIDIGMGAKSRTGPPGQSA</sequence>
<reference evidence="2" key="1">
    <citation type="journal article" date="2015" name="BMC Genomics">
        <title>Draft genome of a commonly misdiagnosed multidrug resistant pathogen Candida auris.</title>
        <authorList>
            <person name="Chatterjee S."/>
            <person name="Alampalli S.V."/>
            <person name="Nageshan R.K."/>
            <person name="Chettiar S.T."/>
            <person name="Joshi S."/>
            <person name="Tatu U.S."/>
        </authorList>
    </citation>
    <scope>NUCLEOTIDE SEQUENCE [LARGE SCALE GENOMIC DNA]</scope>
    <source>
        <strain evidence="2">6684</strain>
    </source>
</reference>
<proteinExistence type="predicted"/>
<protein>
    <submittedName>
        <fullName evidence="1">Uncharacterized protein</fullName>
    </submittedName>
</protein>
<gene>
    <name evidence="1" type="ORF">QG37_06048</name>
</gene>
<dbReference type="EMBL" id="LGST01000041">
    <property type="protein sequence ID" value="KND97649.1"/>
    <property type="molecule type" value="Genomic_DNA"/>
</dbReference>
<name>A0A0L0NUI1_CANAR</name>
<organism evidence="1 2">
    <name type="scientific">Candidozyma auris</name>
    <name type="common">Yeast</name>
    <name type="synonym">Candida auris</name>
    <dbReference type="NCBI Taxonomy" id="498019"/>
    <lineage>
        <taxon>Eukaryota</taxon>
        <taxon>Fungi</taxon>
        <taxon>Dikarya</taxon>
        <taxon>Ascomycota</taxon>
        <taxon>Saccharomycotina</taxon>
        <taxon>Pichiomycetes</taxon>
        <taxon>Metschnikowiaceae</taxon>
        <taxon>Candidozyma</taxon>
    </lineage>
</organism>
<evidence type="ECO:0000313" key="2">
    <source>
        <dbReference type="Proteomes" id="UP000037122"/>
    </source>
</evidence>